<dbReference type="CDD" id="cd00104">
    <property type="entry name" value="KAZAL_FS"/>
    <property type="match status" value="2"/>
</dbReference>
<reference evidence="6 7" key="1">
    <citation type="journal article" date="2021" name="Elife">
        <title>Chloroplast acquisition without the gene transfer in kleptoplastic sea slugs, Plakobranchus ocellatus.</title>
        <authorList>
            <person name="Maeda T."/>
            <person name="Takahashi S."/>
            <person name="Yoshida T."/>
            <person name="Shimamura S."/>
            <person name="Takaki Y."/>
            <person name="Nagai Y."/>
            <person name="Toyoda A."/>
            <person name="Suzuki Y."/>
            <person name="Arimoto A."/>
            <person name="Ishii H."/>
            <person name="Satoh N."/>
            <person name="Nishiyama T."/>
            <person name="Hasebe M."/>
            <person name="Maruyama T."/>
            <person name="Minagawa J."/>
            <person name="Obokata J."/>
            <person name="Shigenobu S."/>
        </authorList>
    </citation>
    <scope>NUCLEOTIDE SEQUENCE [LARGE SCALE GENOMIC DNA]</scope>
</reference>
<keyword evidence="3" id="KW-0325">Glycoprotein</keyword>
<dbReference type="SUPFAM" id="SSF100895">
    <property type="entry name" value="Kazal-type serine protease inhibitors"/>
    <property type="match status" value="3"/>
</dbReference>
<keyword evidence="4" id="KW-0812">Transmembrane</keyword>
<dbReference type="InterPro" id="IPR036058">
    <property type="entry name" value="Kazal_dom_sf"/>
</dbReference>
<keyword evidence="6" id="KW-0646">Protease inhibitor</keyword>
<gene>
    <name evidence="6" type="ORF">PoB_004639500</name>
</gene>
<dbReference type="GO" id="GO:0030414">
    <property type="term" value="F:peptidase inhibitor activity"/>
    <property type="evidence" value="ECO:0007669"/>
    <property type="project" value="UniProtKB-KW"/>
</dbReference>
<proteinExistence type="predicted"/>
<feature type="transmembrane region" description="Helical" evidence="4">
    <location>
        <begin position="6"/>
        <end position="27"/>
    </location>
</feature>
<accession>A0AAV4BLG0</accession>
<name>A0AAV4BLG0_9GAST</name>
<dbReference type="Gene3D" id="3.30.60.30">
    <property type="match status" value="2"/>
</dbReference>
<dbReference type="PANTHER" id="PTHR13866:SF14">
    <property type="entry name" value="BM-40"/>
    <property type="match status" value="1"/>
</dbReference>
<organism evidence="6 7">
    <name type="scientific">Plakobranchus ocellatus</name>
    <dbReference type="NCBI Taxonomy" id="259542"/>
    <lineage>
        <taxon>Eukaryota</taxon>
        <taxon>Metazoa</taxon>
        <taxon>Spiralia</taxon>
        <taxon>Lophotrochozoa</taxon>
        <taxon>Mollusca</taxon>
        <taxon>Gastropoda</taxon>
        <taxon>Heterobranchia</taxon>
        <taxon>Euthyneura</taxon>
        <taxon>Panpulmonata</taxon>
        <taxon>Sacoglossa</taxon>
        <taxon>Placobranchoidea</taxon>
        <taxon>Plakobranchidae</taxon>
        <taxon>Plakobranchus</taxon>
    </lineage>
</organism>
<dbReference type="Pfam" id="PF07648">
    <property type="entry name" value="Kazal_2"/>
    <property type="match status" value="2"/>
</dbReference>
<evidence type="ECO:0000256" key="2">
    <source>
        <dbReference type="ARBA" id="ARBA00023157"/>
    </source>
</evidence>
<evidence type="ECO:0000313" key="7">
    <source>
        <dbReference type="Proteomes" id="UP000735302"/>
    </source>
</evidence>
<dbReference type="GO" id="GO:0005615">
    <property type="term" value="C:extracellular space"/>
    <property type="evidence" value="ECO:0007669"/>
    <property type="project" value="TreeGrafter"/>
</dbReference>
<dbReference type="InterPro" id="IPR002350">
    <property type="entry name" value="Kazal_dom"/>
</dbReference>
<dbReference type="Proteomes" id="UP000735302">
    <property type="component" value="Unassembled WGS sequence"/>
</dbReference>
<dbReference type="PANTHER" id="PTHR13866">
    <property type="entry name" value="SPARC OSTEONECTIN"/>
    <property type="match status" value="1"/>
</dbReference>
<dbReference type="Pfam" id="PF00050">
    <property type="entry name" value="Kazal_1"/>
    <property type="match status" value="1"/>
</dbReference>
<keyword evidence="2" id="KW-1015">Disulfide bond</keyword>
<dbReference type="GO" id="GO:0005518">
    <property type="term" value="F:collagen binding"/>
    <property type="evidence" value="ECO:0007669"/>
    <property type="project" value="TreeGrafter"/>
</dbReference>
<dbReference type="PROSITE" id="PS51465">
    <property type="entry name" value="KAZAL_2"/>
    <property type="match status" value="2"/>
</dbReference>
<keyword evidence="4" id="KW-1133">Transmembrane helix</keyword>
<dbReference type="EMBL" id="BLXT01005114">
    <property type="protein sequence ID" value="GFO19890.1"/>
    <property type="molecule type" value="Genomic_DNA"/>
</dbReference>
<feature type="domain" description="Kazal-like" evidence="5">
    <location>
        <begin position="146"/>
        <end position="201"/>
    </location>
</feature>
<protein>
    <submittedName>
        <fullName evidence="6">Kazal-type protease inhibitor</fullName>
    </submittedName>
</protein>
<dbReference type="SMART" id="SM00280">
    <property type="entry name" value="KAZAL"/>
    <property type="match status" value="2"/>
</dbReference>
<evidence type="ECO:0000256" key="1">
    <source>
        <dbReference type="ARBA" id="ARBA00022729"/>
    </source>
</evidence>
<feature type="domain" description="Kazal-like" evidence="5">
    <location>
        <begin position="87"/>
        <end position="144"/>
    </location>
</feature>
<comment type="caution">
    <text evidence="6">The sequence shown here is derived from an EMBL/GenBank/DDBJ whole genome shotgun (WGS) entry which is preliminary data.</text>
</comment>
<dbReference type="GO" id="GO:0005509">
    <property type="term" value="F:calcium ion binding"/>
    <property type="evidence" value="ECO:0007669"/>
    <property type="project" value="TreeGrafter"/>
</dbReference>
<evidence type="ECO:0000256" key="4">
    <source>
        <dbReference type="SAM" id="Phobius"/>
    </source>
</evidence>
<keyword evidence="4" id="KW-0472">Membrane</keyword>
<dbReference type="GO" id="GO:0050840">
    <property type="term" value="F:extracellular matrix binding"/>
    <property type="evidence" value="ECO:0007669"/>
    <property type="project" value="TreeGrafter"/>
</dbReference>
<dbReference type="AlphaFoldDB" id="A0AAV4BLG0"/>
<sequence>MSSALNHYTIIIIIIINLVETSQYLFLKWHFTKTIILTSHNFLPTVVASVNDFLEIGPQNANHPYNLPVAGKMAKMMYMTIVNSQGTATQQLCEDVVSQLDCSLDPPRNICGSNGVTYPTSCNFAKAHCIDLNIHIRYYGACAEQDKPDPICGQLLNITCPTNNNPVCASDGVTYPDFCRYQQGHCRAPDLSLVSLGPCPTPSPSPTPSLFDLICAIILSETCPTGLPQVCGSDGVTYTNGYVGCRREVLMVF</sequence>
<evidence type="ECO:0000259" key="5">
    <source>
        <dbReference type="PROSITE" id="PS51465"/>
    </source>
</evidence>
<evidence type="ECO:0000313" key="6">
    <source>
        <dbReference type="EMBL" id="GFO19890.1"/>
    </source>
</evidence>
<keyword evidence="7" id="KW-1185">Reference proteome</keyword>
<evidence type="ECO:0000256" key="3">
    <source>
        <dbReference type="ARBA" id="ARBA00023180"/>
    </source>
</evidence>
<keyword evidence="1" id="KW-0732">Signal</keyword>